<dbReference type="EMBL" id="CAKOFQ010008817">
    <property type="protein sequence ID" value="CAH2016106.1"/>
    <property type="molecule type" value="Genomic_DNA"/>
</dbReference>
<comment type="caution">
    <text evidence="1">The sequence shown here is derived from an EMBL/GenBank/DDBJ whole genome shotgun (WGS) entry which is preliminary data.</text>
</comment>
<name>A0A9P0MME1_ACAOB</name>
<accession>A0A9P0MME1</accession>
<reference evidence="1" key="1">
    <citation type="submission" date="2022-03" db="EMBL/GenBank/DDBJ databases">
        <authorList>
            <person name="Sayadi A."/>
        </authorList>
    </citation>
    <scope>NUCLEOTIDE SEQUENCE</scope>
</reference>
<proteinExistence type="predicted"/>
<keyword evidence="2" id="KW-1185">Reference proteome</keyword>
<gene>
    <name evidence="1" type="ORF">ACAOBT_LOCUS35150</name>
</gene>
<evidence type="ECO:0000313" key="1">
    <source>
        <dbReference type="EMBL" id="CAH2016106.1"/>
    </source>
</evidence>
<organism evidence="1 2">
    <name type="scientific">Acanthoscelides obtectus</name>
    <name type="common">Bean weevil</name>
    <name type="synonym">Bruchus obtectus</name>
    <dbReference type="NCBI Taxonomy" id="200917"/>
    <lineage>
        <taxon>Eukaryota</taxon>
        <taxon>Metazoa</taxon>
        <taxon>Ecdysozoa</taxon>
        <taxon>Arthropoda</taxon>
        <taxon>Hexapoda</taxon>
        <taxon>Insecta</taxon>
        <taxon>Pterygota</taxon>
        <taxon>Neoptera</taxon>
        <taxon>Endopterygota</taxon>
        <taxon>Coleoptera</taxon>
        <taxon>Polyphaga</taxon>
        <taxon>Cucujiformia</taxon>
        <taxon>Chrysomeloidea</taxon>
        <taxon>Chrysomelidae</taxon>
        <taxon>Bruchinae</taxon>
        <taxon>Bruchini</taxon>
        <taxon>Acanthoscelides</taxon>
    </lineage>
</organism>
<protein>
    <submittedName>
        <fullName evidence="1">Uncharacterized protein</fullName>
    </submittedName>
</protein>
<sequence>MHIASHNIENCCLASPVPRHISRHKVVGEGVVSDIRIIPTGNC</sequence>
<dbReference type="Proteomes" id="UP001152888">
    <property type="component" value="Unassembled WGS sequence"/>
</dbReference>
<dbReference type="AlphaFoldDB" id="A0A9P0MME1"/>
<evidence type="ECO:0000313" key="2">
    <source>
        <dbReference type="Proteomes" id="UP001152888"/>
    </source>
</evidence>